<name>A0A1I8HV27_9PLAT</name>
<feature type="region of interest" description="Disordered" evidence="2">
    <location>
        <begin position="19"/>
        <end position="40"/>
    </location>
</feature>
<dbReference type="WBParaSite" id="maker-uti_cns_0008175-snap-gene-0.7-mRNA-1">
    <property type="protein sequence ID" value="maker-uti_cns_0008175-snap-gene-0.7-mRNA-1"/>
    <property type="gene ID" value="maker-uti_cns_0008175-snap-gene-0.7"/>
</dbReference>
<proteinExistence type="predicted"/>
<keyword evidence="3" id="KW-1185">Reference proteome</keyword>
<accession>A0A1I8HV27</accession>
<feature type="coiled-coil region" evidence="1">
    <location>
        <begin position="198"/>
        <end position="229"/>
    </location>
</feature>
<reference evidence="4" key="1">
    <citation type="submission" date="2016-11" db="UniProtKB">
        <authorList>
            <consortium name="WormBaseParasite"/>
        </authorList>
    </citation>
    <scope>IDENTIFICATION</scope>
</reference>
<evidence type="ECO:0000313" key="4">
    <source>
        <dbReference type="WBParaSite" id="maker-uti_cns_0008175-snap-gene-0.7-mRNA-1"/>
    </source>
</evidence>
<keyword evidence="1" id="KW-0175">Coiled coil</keyword>
<feature type="compositionally biased region" description="Basic residues" evidence="2">
    <location>
        <begin position="25"/>
        <end position="40"/>
    </location>
</feature>
<evidence type="ECO:0000313" key="3">
    <source>
        <dbReference type="Proteomes" id="UP000095280"/>
    </source>
</evidence>
<evidence type="ECO:0000256" key="2">
    <source>
        <dbReference type="SAM" id="MobiDB-lite"/>
    </source>
</evidence>
<protein>
    <submittedName>
        <fullName evidence="4">PUB domain-containing protein</fullName>
    </submittedName>
</protein>
<dbReference type="Proteomes" id="UP000095280">
    <property type="component" value="Unplaced"/>
</dbReference>
<sequence length="258" mass="28888">GELAHCRALAAPLARWSSSDSSAARNRRQSPSRGNRQRRLAKNADNAVAMAKSELNSSELQAVLLHRSDPETWHPASLSQAFPLTEAAARRLLADFVELRWPADIQRSDNQIRLRVWPLLERPLDASRSGLAWLREDASKLGLLQFAAGNPDLAYYCHEDDANASKLESRQSPLRMGGEAGQMERLVAGFYCDENGFLAQAEAALASSRTDLEAARQELSLLVAKLSQRKADSPESERYQFKRRLEGFDFSEKFIYDK</sequence>
<organism evidence="3 4">
    <name type="scientific">Macrostomum lignano</name>
    <dbReference type="NCBI Taxonomy" id="282301"/>
    <lineage>
        <taxon>Eukaryota</taxon>
        <taxon>Metazoa</taxon>
        <taxon>Spiralia</taxon>
        <taxon>Lophotrochozoa</taxon>
        <taxon>Platyhelminthes</taxon>
        <taxon>Rhabditophora</taxon>
        <taxon>Macrostomorpha</taxon>
        <taxon>Macrostomida</taxon>
        <taxon>Macrostomidae</taxon>
        <taxon>Macrostomum</taxon>
    </lineage>
</organism>
<evidence type="ECO:0000256" key="1">
    <source>
        <dbReference type="SAM" id="Coils"/>
    </source>
</evidence>
<dbReference type="AlphaFoldDB" id="A0A1I8HV27"/>